<evidence type="ECO:0000313" key="6">
    <source>
        <dbReference type="Proteomes" id="UP000770015"/>
    </source>
</evidence>
<dbReference type="EMBL" id="JAGSXJ010000018">
    <property type="protein sequence ID" value="KAH6682308.1"/>
    <property type="molecule type" value="Genomic_DNA"/>
</dbReference>
<comment type="caution">
    <text evidence="5">The sequence shown here is derived from an EMBL/GenBank/DDBJ whole genome shotgun (WGS) entry which is preliminary data.</text>
</comment>
<dbReference type="AlphaFoldDB" id="A0A9P8V7S2"/>
<keyword evidence="4" id="KW-0012">Acyltransferase</keyword>
<comment type="pathway">
    <text evidence="1">Secondary metabolite biosynthesis.</text>
</comment>
<dbReference type="OrthoDB" id="21502at2759"/>
<keyword evidence="6" id="KW-1185">Reference proteome</keyword>
<name>A0A9P8V7S2_9PEZI</name>
<dbReference type="Proteomes" id="UP000770015">
    <property type="component" value="Unassembled WGS sequence"/>
</dbReference>
<evidence type="ECO:0000313" key="5">
    <source>
        <dbReference type="EMBL" id="KAH6682308.1"/>
    </source>
</evidence>
<dbReference type="PANTHER" id="PTHR31896:SF69">
    <property type="entry name" value="FAMILY REGULATORY PROTEIN, PUTATIVE (AFU_ORTHOLOGUE AFUA_3G14730)-RELATED"/>
    <property type="match status" value="1"/>
</dbReference>
<protein>
    <submittedName>
        <fullName evidence="5">Uncharacterized protein</fullName>
    </submittedName>
</protein>
<proteinExistence type="inferred from homology"/>
<dbReference type="GO" id="GO:0016746">
    <property type="term" value="F:acyltransferase activity"/>
    <property type="evidence" value="ECO:0007669"/>
    <property type="project" value="UniProtKB-KW"/>
</dbReference>
<reference evidence="5" key="1">
    <citation type="journal article" date="2021" name="Nat. Commun.">
        <title>Genetic determinants of endophytism in the Arabidopsis root mycobiome.</title>
        <authorList>
            <person name="Mesny F."/>
            <person name="Miyauchi S."/>
            <person name="Thiergart T."/>
            <person name="Pickel B."/>
            <person name="Atanasova L."/>
            <person name="Karlsson M."/>
            <person name="Huettel B."/>
            <person name="Barry K.W."/>
            <person name="Haridas S."/>
            <person name="Chen C."/>
            <person name="Bauer D."/>
            <person name="Andreopoulos W."/>
            <person name="Pangilinan J."/>
            <person name="LaButti K."/>
            <person name="Riley R."/>
            <person name="Lipzen A."/>
            <person name="Clum A."/>
            <person name="Drula E."/>
            <person name="Henrissat B."/>
            <person name="Kohler A."/>
            <person name="Grigoriev I.V."/>
            <person name="Martin F.M."/>
            <person name="Hacquard S."/>
        </authorList>
    </citation>
    <scope>NUCLEOTIDE SEQUENCE</scope>
    <source>
        <strain evidence="5">MPI-SDFR-AT-0117</strain>
    </source>
</reference>
<evidence type="ECO:0000256" key="4">
    <source>
        <dbReference type="ARBA" id="ARBA00023315"/>
    </source>
</evidence>
<evidence type="ECO:0000256" key="1">
    <source>
        <dbReference type="ARBA" id="ARBA00005179"/>
    </source>
</evidence>
<organism evidence="5 6">
    <name type="scientific">Plectosphaerella plurivora</name>
    <dbReference type="NCBI Taxonomy" id="936078"/>
    <lineage>
        <taxon>Eukaryota</taxon>
        <taxon>Fungi</taxon>
        <taxon>Dikarya</taxon>
        <taxon>Ascomycota</taxon>
        <taxon>Pezizomycotina</taxon>
        <taxon>Sordariomycetes</taxon>
        <taxon>Hypocreomycetidae</taxon>
        <taxon>Glomerellales</taxon>
        <taxon>Plectosphaerellaceae</taxon>
        <taxon>Plectosphaerella</taxon>
    </lineage>
</organism>
<dbReference type="Gene3D" id="3.30.559.10">
    <property type="entry name" value="Chloramphenicol acetyltransferase-like domain"/>
    <property type="match status" value="2"/>
</dbReference>
<dbReference type="PANTHER" id="PTHR31896">
    <property type="entry name" value="FAMILY REGULATORY PROTEIN, PUTATIVE (AFU_ORTHOLOGUE AFUA_3G14730)-RELATED"/>
    <property type="match status" value="1"/>
</dbReference>
<gene>
    <name evidence="5" type="ORF">F5X68DRAFT_277381</name>
</gene>
<comment type="similarity">
    <text evidence="2">Belongs to the plant acyltransferase family.</text>
</comment>
<dbReference type="InterPro" id="IPR023213">
    <property type="entry name" value="CAT-like_dom_sf"/>
</dbReference>
<sequence>MEFLFGRKPPVKVDPEDVVMPLHFFERNPLVQGNNMAVSLVFNEVLDPNKLRDALEGLARREGWARLGGRLKTNAAGEIEWHIPRTFSPERPAVDFSHVDHGIPASSHPAASKIPSPSDRPALVADPDDMAGLAWEPGYSPGGIKDYVSSDRPTLGLRINSFTDRTIVVLQWQHVAFDALGLQYVVEAWSKMLWGREAEIPVPCGTDSDPFDALAKGTRPPTETHVLADRLVGWGGILKWGLGYGVDMLLRAKDNGMVCIPESYWRPQLEKALQELREEAVERGEDPSKVFLTEGDILTAWTMRCVVGPMNMSPDRLVAGSIAMSLRKAFEGDLIPSSAEHPYVGNAFGWGNVLISAGDVMSKPLSYVARQVRRAINEQGTRAQHEAYYAMVKSSGTGLPVAIMGDGGMYQIGFSNWTKAGLFGLDFAPARVNPAEEGTATQCRPSYVQENHGPIKPVDGFFVLGKDSLGNYWTSAYPGDLLGLLKALGK</sequence>
<dbReference type="InterPro" id="IPR051283">
    <property type="entry name" value="Sec_Metabolite_Acyltrans"/>
</dbReference>
<dbReference type="Pfam" id="PF02458">
    <property type="entry name" value="Transferase"/>
    <property type="match status" value="1"/>
</dbReference>
<accession>A0A9P8V7S2</accession>
<keyword evidence="3" id="KW-0808">Transferase</keyword>
<evidence type="ECO:0000256" key="2">
    <source>
        <dbReference type="ARBA" id="ARBA00009861"/>
    </source>
</evidence>
<evidence type="ECO:0000256" key="3">
    <source>
        <dbReference type="ARBA" id="ARBA00022679"/>
    </source>
</evidence>